<evidence type="ECO:0000313" key="2">
    <source>
        <dbReference type="Proteomes" id="UP000822862"/>
    </source>
</evidence>
<gene>
    <name evidence="1" type="ORF">RHAB15C_0000986</name>
</gene>
<sequence length="31" mass="3557">MDVIARSSDLSKEQIEDLKKHVLEEPSVVNF</sequence>
<reference evidence="1 2" key="1">
    <citation type="submission" date="2021-05" db="EMBL/GenBank/DDBJ databases">
        <title>Ecology and evolution of chlamydial symbionts of arthropods.</title>
        <authorList>
            <person name="Halter T."/>
            <person name="Sixt B.S."/>
            <person name="Toenshoff E.R."/>
            <person name="Koestlbacher S."/>
            <person name="Schulz F."/>
            <person name="Kostanjsek R."/>
            <person name="Collingro A."/>
            <person name="Hendrickx F."/>
            <person name="Horn M."/>
        </authorList>
    </citation>
    <scope>NUCLEOTIDE SEQUENCE [LARGE SCALE GENOMIC DNA]</scope>
    <source>
        <strain evidence="1 2">15C</strain>
    </source>
</reference>
<protein>
    <submittedName>
        <fullName evidence="1">Uncharacterized protein</fullName>
    </submittedName>
</protein>
<organism evidence="1 2">
    <name type="scientific">Candidatus Rhabdochlamydia porcellionis</name>
    <dbReference type="NCBI Taxonomy" id="225148"/>
    <lineage>
        <taxon>Bacteria</taxon>
        <taxon>Pseudomonadati</taxon>
        <taxon>Chlamydiota</taxon>
        <taxon>Chlamydiia</taxon>
        <taxon>Parachlamydiales</taxon>
        <taxon>Candidatus Rhabdochlamydiaceae</taxon>
        <taxon>Candidatus Rhabdochlamydia</taxon>
    </lineage>
</organism>
<dbReference type="Proteomes" id="UP000822862">
    <property type="component" value="Chromosome"/>
</dbReference>
<accession>A0ABX8Z3J2</accession>
<evidence type="ECO:0000313" key="1">
    <source>
        <dbReference type="EMBL" id="QZA59102.1"/>
    </source>
</evidence>
<name>A0ABX8Z3J2_9BACT</name>
<dbReference type="EMBL" id="CP075585">
    <property type="protein sequence ID" value="QZA59102.1"/>
    <property type="molecule type" value="Genomic_DNA"/>
</dbReference>
<keyword evidence="2" id="KW-1185">Reference proteome</keyword>
<proteinExistence type="predicted"/>